<dbReference type="EMBL" id="STGU01000009">
    <property type="protein sequence ID" value="THV34114.1"/>
    <property type="molecule type" value="Genomic_DNA"/>
</dbReference>
<proteinExistence type="predicted"/>
<keyword evidence="1" id="KW-0472">Membrane</keyword>
<evidence type="ECO:0000313" key="2">
    <source>
        <dbReference type="EMBL" id="THV34114.1"/>
    </source>
</evidence>
<organism evidence="2 3">
    <name type="scientific">Rhizobium rosettiformans W3</name>
    <dbReference type="NCBI Taxonomy" id="538378"/>
    <lineage>
        <taxon>Bacteria</taxon>
        <taxon>Pseudomonadati</taxon>
        <taxon>Pseudomonadota</taxon>
        <taxon>Alphaproteobacteria</taxon>
        <taxon>Hyphomicrobiales</taxon>
        <taxon>Rhizobiaceae</taxon>
        <taxon>Rhizobium/Agrobacterium group</taxon>
        <taxon>Rhizobium</taxon>
    </lineage>
</organism>
<keyword evidence="1" id="KW-1133">Transmembrane helix</keyword>
<evidence type="ECO:0008006" key="4">
    <source>
        <dbReference type="Google" id="ProtNLM"/>
    </source>
</evidence>
<name>A0A4S8Q1X3_9HYPH</name>
<evidence type="ECO:0000313" key="3">
    <source>
        <dbReference type="Proteomes" id="UP000307378"/>
    </source>
</evidence>
<comment type="caution">
    <text evidence="2">The sequence shown here is derived from an EMBL/GenBank/DDBJ whole genome shotgun (WGS) entry which is preliminary data.</text>
</comment>
<sequence length="189" mass="19948">MILGRLPGPRQAPLLWASGALSAALLGWMNLSFALPFAGLTGGRAIPDLDIESTGQGLLALRSLLATRPEAADLLRAMHLGPDLLLPAILGLFLVLLMRRVAIGAGLYGRPAERLLPFLLALPIGYILVDYLENLASLMLFPPASPAPGTATLLAEALSWLTRLKFAALVISGILILRLAFGPRPSADS</sequence>
<accession>A0A4S8Q1X3</accession>
<reference evidence="2 3" key="1">
    <citation type="submission" date="2019-04" db="EMBL/GenBank/DDBJ databases">
        <title>genome sequence of strain W3.</title>
        <authorList>
            <person name="Gao J."/>
            <person name="Sun J."/>
        </authorList>
    </citation>
    <scope>NUCLEOTIDE SEQUENCE [LARGE SCALE GENOMIC DNA]</scope>
    <source>
        <strain evidence="2 3">W3</strain>
    </source>
</reference>
<feature type="transmembrane region" description="Helical" evidence="1">
    <location>
        <begin position="115"/>
        <end position="140"/>
    </location>
</feature>
<protein>
    <recommendedName>
        <fullName evidence="4">DUF4149 domain-containing protein</fullName>
    </recommendedName>
</protein>
<dbReference type="Proteomes" id="UP000307378">
    <property type="component" value="Unassembled WGS sequence"/>
</dbReference>
<dbReference type="AlphaFoldDB" id="A0A4S8Q1X3"/>
<feature type="transmembrane region" description="Helical" evidence="1">
    <location>
        <begin position="84"/>
        <end position="103"/>
    </location>
</feature>
<evidence type="ECO:0000256" key="1">
    <source>
        <dbReference type="SAM" id="Phobius"/>
    </source>
</evidence>
<dbReference type="RefSeq" id="WP_136542328.1">
    <property type="nucleotide sequence ID" value="NZ_STGU01000009.1"/>
</dbReference>
<keyword evidence="1" id="KW-0812">Transmembrane</keyword>
<gene>
    <name evidence="2" type="ORF">FAA86_16815</name>
</gene>
<feature type="transmembrane region" description="Helical" evidence="1">
    <location>
        <begin position="160"/>
        <end position="181"/>
    </location>
</feature>